<dbReference type="InterPro" id="IPR000073">
    <property type="entry name" value="AB_hydrolase_1"/>
</dbReference>
<sequence length="321" mass="37261">MPLVQSKYIPPFYLKNGHMATVIPSAFRKVNDVEYVRERIDTNDGDFLDLDWLAQGSEKLVVISHGLEGSSQRPYVRGMAKYFHKYGWDVLAWNCRSCSGEINKKPRFYHHGDTEDLAQVVRYAVERYGYSTIVLVGFSMGGSMTLKYLGEMVDHVVPQVRGGAAFSVPVDLGSSVDELARKHNNFYRKRFLRKLEHKIKVKAEQYPEKIQCSDFSNIRYFPDFDNLYTAPLHGFKDAADFYNRASANRYMYNIELPTLLVNAWNDPFLPKECYPEKECEIHDYLYFESPDYGGHVGFTLKGSEFNYMERRALQFFNDNID</sequence>
<organism evidence="4 5">
    <name type="scientific">Fulvivirga marina</name>
    <dbReference type="NCBI Taxonomy" id="2494733"/>
    <lineage>
        <taxon>Bacteria</taxon>
        <taxon>Pseudomonadati</taxon>
        <taxon>Bacteroidota</taxon>
        <taxon>Cytophagia</taxon>
        <taxon>Cytophagales</taxon>
        <taxon>Fulvivirgaceae</taxon>
        <taxon>Fulvivirga</taxon>
    </lineage>
</organism>
<protein>
    <submittedName>
        <fullName evidence="4">Alpha/beta fold hydrolase</fullName>
    </submittedName>
</protein>
<dbReference type="SUPFAM" id="SSF53474">
    <property type="entry name" value="alpha/beta-Hydrolases"/>
    <property type="match status" value="1"/>
</dbReference>
<dbReference type="Gene3D" id="3.40.50.1820">
    <property type="entry name" value="alpha/beta hydrolase"/>
    <property type="match status" value="1"/>
</dbReference>
<dbReference type="Proteomes" id="UP000614216">
    <property type="component" value="Unassembled WGS sequence"/>
</dbReference>
<evidence type="ECO:0000313" key="4">
    <source>
        <dbReference type="EMBL" id="MBL6449013.1"/>
    </source>
</evidence>
<dbReference type="PANTHER" id="PTHR10794:SF94">
    <property type="entry name" value="ESTERASE YHET-RELATED"/>
    <property type="match status" value="1"/>
</dbReference>
<feature type="domain" description="AB hydrolase-1" evidence="3">
    <location>
        <begin position="60"/>
        <end position="209"/>
    </location>
</feature>
<dbReference type="InterPro" id="IPR029058">
    <property type="entry name" value="AB_hydrolase_fold"/>
</dbReference>
<dbReference type="InterPro" id="IPR012020">
    <property type="entry name" value="ABHD4"/>
</dbReference>
<dbReference type="InterPro" id="IPR050960">
    <property type="entry name" value="AB_hydrolase_4_sf"/>
</dbReference>
<dbReference type="GO" id="GO:0034338">
    <property type="term" value="F:short-chain carboxylesterase activity"/>
    <property type="evidence" value="ECO:0007669"/>
    <property type="project" value="TreeGrafter"/>
</dbReference>
<evidence type="ECO:0000313" key="5">
    <source>
        <dbReference type="Proteomes" id="UP000614216"/>
    </source>
</evidence>
<name>A0A937KGB1_9BACT</name>
<dbReference type="EMBL" id="JAEUGD010000066">
    <property type="protein sequence ID" value="MBL6449013.1"/>
    <property type="molecule type" value="Genomic_DNA"/>
</dbReference>
<dbReference type="PANTHER" id="PTHR10794">
    <property type="entry name" value="ABHYDROLASE DOMAIN-CONTAINING PROTEIN"/>
    <property type="match status" value="1"/>
</dbReference>
<dbReference type="Pfam" id="PF00561">
    <property type="entry name" value="Abhydrolase_1"/>
    <property type="match status" value="1"/>
</dbReference>
<evidence type="ECO:0000256" key="1">
    <source>
        <dbReference type="ARBA" id="ARBA00010884"/>
    </source>
</evidence>
<reference evidence="4" key="1">
    <citation type="submission" date="2021-01" db="EMBL/GenBank/DDBJ databases">
        <title>Fulvivirga kasyanovii gen. nov., sp nov., a novel member of the phylum Bacteroidetes isolated from seawater in a mussel farm.</title>
        <authorList>
            <person name="Zhao L.-H."/>
            <person name="Wang Z.-J."/>
        </authorList>
    </citation>
    <scope>NUCLEOTIDE SEQUENCE</scope>
    <source>
        <strain evidence="4">29W222</strain>
    </source>
</reference>
<accession>A0A937KGB1</accession>
<feature type="active site" description="Charge relay system" evidence="2">
    <location>
        <position position="139"/>
    </location>
</feature>
<evidence type="ECO:0000256" key="2">
    <source>
        <dbReference type="PIRSR" id="PIRSR005211-1"/>
    </source>
</evidence>
<gene>
    <name evidence="4" type="ORF">JMN32_22065</name>
</gene>
<dbReference type="AlphaFoldDB" id="A0A937KGB1"/>
<comment type="caution">
    <text evidence="4">The sequence shown here is derived from an EMBL/GenBank/DDBJ whole genome shotgun (WGS) entry which is preliminary data.</text>
</comment>
<proteinExistence type="inferred from homology"/>
<dbReference type="PIRSF" id="PIRSF005211">
    <property type="entry name" value="Ab_hydro_YheT"/>
    <property type="match status" value="1"/>
</dbReference>
<feature type="active site" description="Charge relay system" evidence="2">
    <location>
        <position position="266"/>
    </location>
</feature>
<comment type="similarity">
    <text evidence="1">Belongs to the AB hydrolase superfamily. AB hydrolase 4 family.</text>
</comment>
<dbReference type="GO" id="GO:0047372">
    <property type="term" value="F:monoacylglycerol lipase activity"/>
    <property type="evidence" value="ECO:0007669"/>
    <property type="project" value="TreeGrafter"/>
</dbReference>
<feature type="active site" description="Charge relay system" evidence="2">
    <location>
        <position position="295"/>
    </location>
</feature>
<evidence type="ECO:0000259" key="3">
    <source>
        <dbReference type="Pfam" id="PF00561"/>
    </source>
</evidence>
<keyword evidence="5" id="KW-1185">Reference proteome</keyword>
<keyword evidence="4" id="KW-0378">Hydrolase</keyword>